<dbReference type="OrthoDB" id="1859733at2759"/>
<dbReference type="Pfam" id="PF11693">
    <property type="entry name" value="DUF2990"/>
    <property type="match status" value="1"/>
</dbReference>
<dbReference type="InterPro" id="IPR021851">
    <property type="entry name" value="DUF3455"/>
</dbReference>
<proteinExistence type="predicted"/>
<dbReference type="GeneID" id="30974183"/>
<dbReference type="Proteomes" id="UP000184546">
    <property type="component" value="Unassembled WGS sequence"/>
</dbReference>
<dbReference type="VEuPathDB" id="FungiDB:ASPACDRAFT_37948"/>
<sequence>MRPSLCFLACFAAGALAAPTWLDDIYDYSEEMASFLGEVSKEIEKVAISATTCDTSKISLPSYASNLPSPSGLTPLYVAVGRGTQNYTCATSSSNSTPVAIGAVARLYNATCIAANYPTLLEQLPDLAYKISLPSVEEDALPPANLDLLGHHYFEGTSTPVFNLDTTATQQNGIAITKKQSSVDAPSDAVKGSTGAVPWLYLTSIDGTVGEYKSVYRVTTVSGAAPDTCKNMQSTFTVQYAALYYFYGES</sequence>
<keyword evidence="3" id="KW-1185">Reference proteome</keyword>
<gene>
    <name evidence="2" type="ORF">ASPACDRAFT_37948</name>
</gene>
<dbReference type="RefSeq" id="XP_020060728.1">
    <property type="nucleotide sequence ID" value="XM_020200369.1"/>
</dbReference>
<dbReference type="Pfam" id="PF11937">
    <property type="entry name" value="DUF3455"/>
    <property type="match status" value="1"/>
</dbReference>
<dbReference type="OMA" id="GQPPKTC"/>
<organism evidence="2 3">
    <name type="scientific">Aspergillus aculeatus (strain ATCC 16872 / CBS 172.66 / WB 5094)</name>
    <dbReference type="NCBI Taxonomy" id="690307"/>
    <lineage>
        <taxon>Eukaryota</taxon>
        <taxon>Fungi</taxon>
        <taxon>Dikarya</taxon>
        <taxon>Ascomycota</taxon>
        <taxon>Pezizomycotina</taxon>
        <taxon>Eurotiomycetes</taxon>
        <taxon>Eurotiomycetidae</taxon>
        <taxon>Eurotiales</taxon>
        <taxon>Aspergillaceae</taxon>
        <taxon>Aspergillus</taxon>
        <taxon>Aspergillus subgen. Circumdati</taxon>
    </lineage>
</organism>
<evidence type="ECO:0000256" key="1">
    <source>
        <dbReference type="SAM" id="SignalP"/>
    </source>
</evidence>
<evidence type="ECO:0008006" key="4">
    <source>
        <dbReference type="Google" id="ProtNLM"/>
    </source>
</evidence>
<feature type="chain" id="PRO_5009888097" description="Malate dehydrogenase" evidence="1">
    <location>
        <begin position="18"/>
        <end position="250"/>
    </location>
</feature>
<feature type="signal peptide" evidence="1">
    <location>
        <begin position="1"/>
        <end position="17"/>
    </location>
</feature>
<evidence type="ECO:0000313" key="3">
    <source>
        <dbReference type="Proteomes" id="UP000184546"/>
    </source>
</evidence>
<name>A0A1L9X7S8_ASPA1</name>
<accession>A0A1L9X7S8</accession>
<protein>
    <recommendedName>
        <fullName evidence="4">Malate dehydrogenase</fullName>
    </recommendedName>
</protein>
<dbReference type="AlphaFoldDB" id="A0A1L9X7S8"/>
<dbReference type="InterPro" id="IPR021706">
    <property type="entry name" value="DUF2990"/>
</dbReference>
<dbReference type="PANTHER" id="PTHR35567:SF1">
    <property type="entry name" value="CONSERVED FUNGAL PROTEIN (AFU_ORTHOLOGUE AFUA_1G14230)"/>
    <property type="match status" value="1"/>
</dbReference>
<reference evidence="3" key="1">
    <citation type="journal article" date="2017" name="Genome Biol.">
        <title>Comparative genomics reveals high biological diversity and specific adaptations in the industrially and medically important fungal genus Aspergillus.</title>
        <authorList>
            <person name="de Vries R.P."/>
            <person name="Riley R."/>
            <person name="Wiebenga A."/>
            <person name="Aguilar-Osorio G."/>
            <person name="Amillis S."/>
            <person name="Uchima C.A."/>
            <person name="Anderluh G."/>
            <person name="Asadollahi M."/>
            <person name="Askin M."/>
            <person name="Barry K."/>
            <person name="Battaglia E."/>
            <person name="Bayram O."/>
            <person name="Benocci T."/>
            <person name="Braus-Stromeyer S.A."/>
            <person name="Caldana C."/>
            <person name="Canovas D."/>
            <person name="Cerqueira G.C."/>
            <person name="Chen F."/>
            <person name="Chen W."/>
            <person name="Choi C."/>
            <person name="Clum A."/>
            <person name="Dos Santos R.A."/>
            <person name="Damasio A.R."/>
            <person name="Diallinas G."/>
            <person name="Emri T."/>
            <person name="Fekete E."/>
            <person name="Flipphi M."/>
            <person name="Freyberg S."/>
            <person name="Gallo A."/>
            <person name="Gournas C."/>
            <person name="Habgood R."/>
            <person name="Hainaut M."/>
            <person name="Harispe M.L."/>
            <person name="Henrissat B."/>
            <person name="Hilden K.S."/>
            <person name="Hope R."/>
            <person name="Hossain A."/>
            <person name="Karabika E."/>
            <person name="Karaffa L."/>
            <person name="Karanyi Z."/>
            <person name="Krasevec N."/>
            <person name="Kuo A."/>
            <person name="Kusch H."/>
            <person name="LaButti K."/>
            <person name="Lagendijk E.L."/>
            <person name="Lapidus A."/>
            <person name="Levasseur A."/>
            <person name="Lindquist E."/>
            <person name="Lipzen A."/>
            <person name="Logrieco A.F."/>
            <person name="MacCabe A."/>
            <person name="Maekelae M.R."/>
            <person name="Malavazi I."/>
            <person name="Melin P."/>
            <person name="Meyer V."/>
            <person name="Mielnichuk N."/>
            <person name="Miskei M."/>
            <person name="Molnar A.P."/>
            <person name="Mule G."/>
            <person name="Ngan C.Y."/>
            <person name="Orejas M."/>
            <person name="Orosz E."/>
            <person name="Ouedraogo J.P."/>
            <person name="Overkamp K.M."/>
            <person name="Park H.-S."/>
            <person name="Perrone G."/>
            <person name="Piumi F."/>
            <person name="Punt P.J."/>
            <person name="Ram A.F."/>
            <person name="Ramon A."/>
            <person name="Rauscher S."/>
            <person name="Record E."/>
            <person name="Riano-Pachon D.M."/>
            <person name="Robert V."/>
            <person name="Roehrig J."/>
            <person name="Ruller R."/>
            <person name="Salamov A."/>
            <person name="Salih N.S."/>
            <person name="Samson R.A."/>
            <person name="Sandor E."/>
            <person name="Sanguinetti M."/>
            <person name="Schuetze T."/>
            <person name="Sepcic K."/>
            <person name="Shelest E."/>
            <person name="Sherlock G."/>
            <person name="Sophianopoulou V."/>
            <person name="Squina F.M."/>
            <person name="Sun H."/>
            <person name="Susca A."/>
            <person name="Todd R.B."/>
            <person name="Tsang A."/>
            <person name="Unkles S.E."/>
            <person name="van de Wiele N."/>
            <person name="van Rossen-Uffink D."/>
            <person name="Oliveira J.V."/>
            <person name="Vesth T.C."/>
            <person name="Visser J."/>
            <person name="Yu J.-H."/>
            <person name="Zhou M."/>
            <person name="Andersen M.R."/>
            <person name="Archer D.B."/>
            <person name="Baker S.E."/>
            <person name="Benoit I."/>
            <person name="Brakhage A.A."/>
            <person name="Braus G.H."/>
            <person name="Fischer R."/>
            <person name="Frisvad J.C."/>
            <person name="Goldman G.H."/>
            <person name="Houbraken J."/>
            <person name="Oakley B."/>
            <person name="Pocsi I."/>
            <person name="Scazzocchio C."/>
            <person name="Seiboth B."/>
            <person name="vanKuyk P.A."/>
            <person name="Wortman J."/>
            <person name="Dyer P.S."/>
            <person name="Grigoriev I.V."/>
        </authorList>
    </citation>
    <scope>NUCLEOTIDE SEQUENCE [LARGE SCALE GENOMIC DNA]</scope>
    <source>
        <strain evidence="3">ATCC 16872 / CBS 172.66 / WB 5094</strain>
    </source>
</reference>
<evidence type="ECO:0000313" key="2">
    <source>
        <dbReference type="EMBL" id="OJK04389.1"/>
    </source>
</evidence>
<keyword evidence="1" id="KW-0732">Signal</keyword>
<dbReference type="EMBL" id="KV878970">
    <property type="protein sequence ID" value="OJK04389.1"/>
    <property type="molecule type" value="Genomic_DNA"/>
</dbReference>
<dbReference type="PANTHER" id="PTHR35567">
    <property type="entry name" value="MALATE DEHYDROGENASE (AFU_ORTHOLOGUE AFUA_2G13800)"/>
    <property type="match status" value="1"/>
</dbReference>